<comment type="caution">
    <text evidence="3">The sequence shown here is derived from an EMBL/GenBank/DDBJ whole genome shotgun (WGS) entry which is preliminary data.</text>
</comment>
<evidence type="ECO:0000256" key="1">
    <source>
        <dbReference type="SAM" id="SignalP"/>
    </source>
</evidence>
<dbReference type="InterPro" id="IPR026444">
    <property type="entry name" value="Secre_tail"/>
</dbReference>
<keyword evidence="4" id="KW-1185">Reference proteome</keyword>
<dbReference type="Proteomes" id="UP001167796">
    <property type="component" value="Unassembled WGS sequence"/>
</dbReference>
<organism evidence="3 4">
    <name type="scientific">Hymenobacter mellowenesis</name>
    <dbReference type="NCBI Taxonomy" id="3063995"/>
    <lineage>
        <taxon>Bacteria</taxon>
        <taxon>Pseudomonadati</taxon>
        <taxon>Bacteroidota</taxon>
        <taxon>Cytophagia</taxon>
        <taxon>Cytophagales</taxon>
        <taxon>Hymenobacteraceae</taxon>
        <taxon>Hymenobacter</taxon>
    </lineage>
</organism>
<protein>
    <submittedName>
        <fullName evidence="3">T9SS type A sorting domain-containing protein</fullName>
    </submittedName>
</protein>
<evidence type="ECO:0000313" key="3">
    <source>
        <dbReference type="EMBL" id="MDO7846108.1"/>
    </source>
</evidence>
<evidence type="ECO:0000313" key="4">
    <source>
        <dbReference type="Proteomes" id="UP001167796"/>
    </source>
</evidence>
<keyword evidence="1" id="KW-0732">Signal</keyword>
<name>A0ABT9A993_9BACT</name>
<feature type="chain" id="PRO_5045527370" evidence="1">
    <location>
        <begin position="23"/>
        <end position="368"/>
    </location>
</feature>
<evidence type="ECO:0000259" key="2">
    <source>
        <dbReference type="Pfam" id="PF18962"/>
    </source>
</evidence>
<dbReference type="EMBL" id="JAUQSX010000003">
    <property type="protein sequence ID" value="MDO7846108.1"/>
    <property type="molecule type" value="Genomic_DNA"/>
</dbReference>
<proteinExistence type="predicted"/>
<dbReference type="RefSeq" id="WP_305010797.1">
    <property type="nucleotide sequence ID" value="NZ_JAUQSX010000003.1"/>
</dbReference>
<dbReference type="Pfam" id="PF18962">
    <property type="entry name" value="Por_Secre_tail"/>
    <property type="match status" value="1"/>
</dbReference>
<reference evidence="3" key="1">
    <citation type="submission" date="2023-07" db="EMBL/GenBank/DDBJ databases">
        <authorList>
            <person name="Kim M.K."/>
        </authorList>
    </citation>
    <scope>NUCLEOTIDE SEQUENCE</scope>
    <source>
        <strain evidence="3">M29</strain>
    </source>
</reference>
<gene>
    <name evidence="3" type="ORF">Q5H92_07065</name>
</gene>
<sequence>MKRLFTLAAMGALTAASLTASAQFTVDGMASAAEIGTGVGKYQLAGSYTGNHLDADRGLKSLYVGYTATTLNIMVVGSAESATAGAYRALILYLNTPARSGVPSAIALPGSTDPSSPLAHQPRLDQETDYGFRAVVGPNASDVYFSAVSYVTGTGAPAAGTDPYVGQGNKTGAVITSTTAVLTGTKFSYLNTASLAANTANTGFEIEIPLSQLNSTTTLGAGSRLDLFAAFIDSNGQFNYSDVIPQVAGRTTAFGSNPDFSTIAGTQSVGFVLGTGALATRNAVAKNLDFQVYPNPATATSTVAYTVPAGRQPVSLAVYNALGQRVRSLAGAEQSGPQQFALGSLPAGAYLVKLQVGEQLTSQKVVVQ</sequence>
<feature type="domain" description="Secretion system C-terminal sorting" evidence="2">
    <location>
        <begin position="292"/>
        <end position="367"/>
    </location>
</feature>
<accession>A0ABT9A993</accession>
<dbReference type="NCBIfam" id="TIGR04183">
    <property type="entry name" value="Por_Secre_tail"/>
    <property type="match status" value="1"/>
</dbReference>
<feature type="signal peptide" evidence="1">
    <location>
        <begin position="1"/>
        <end position="22"/>
    </location>
</feature>